<dbReference type="SUPFAM" id="SSF57850">
    <property type="entry name" value="RING/U-box"/>
    <property type="match status" value="1"/>
</dbReference>
<dbReference type="Pfam" id="PF17123">
    <property type="entry name" value="zf-RING_11"/>
    <property type="match status" value="1"/>
</dbReference>
<dbReference type="InterPro" id="IPR001841">
    <property type="entry name" value="Znf_RING"/>
</dbReference>
<proteinExistence type="predicted"/>
<feature type="domain" description="RING-type" evidence="1">
    <location>
        <begin position="94"/>
        <end position="120"/>
    </location>
</feature>
<evidence type="ECO:0000313" key="3">
    <source>
        <dbReference type="Proteomes" id="UP001141552"/>
    </source>
</evidence>
<protein>
    <recommendedName>
        <fullName evidence="1">RING-type domain-containing protein</fullName>
    </recommendedName>
</protein>
<dbReference type="InterPro" id="IPR013083">
    <property type="entry name" value="Znf_RING/FYVE/PHD"/>
</dbReference>
<gene>
    <name evidence="2" type="ORF">Tsubulata_037710</name>
</gene>
<comment type="caution">
    <text evidence="2">The sequence shown here is derived from an EMBL/GenBank/DDBJ whole genome shotgun (WGS) entry which is preliminary data.</text>
</comment>
<dbReference type="OrthoDB" id="809202at2759"/>
<dbReference type="Proteomes" id="UP001141552">
    <property type="component" value="Unassembled WGS sequence"/>
</dbReference>
<sequence length="173" mass="19379">MPLFRSYSLPAIFPDDQDNDDFMFHFDCSPIARHHQSVHLSDEYGADYMSLVDFSQELELGDPLYDANGFYVGAPMPRSAMENLPLVEARSDQECTICTDDIMKGEMVIGLPCSHPFHTHSCTSYGLGVVLRDDKGRVLAAQSCLLHSSYNIRYREALSVLWGCSSHFGEADT</sequence>
<reference evidence="2" key="2">
    <citation type="journal article" date="2023" name="Plants (Basel)">
        <title>Annotation of the Turnera subulata (Passifloraceae) Draft Genome Reveals the S-Locus Evolved after the Divergence of Turneroideae from Passifloroideae in a Stepwise Manner.</title>
        <authorList>
            <person name="Henning P.M."/>
            <person name="Roalson E.H."/>
            <person name="Mir W."/>
            <person name="McCubbin A.G."/>
            <person name="Shore J.S."/>
        </authorList>
    </citation>
    <scope>NUCLEOTIDE SEQUENCE</scope>
    <source>
        <strain evidence="2">F60SS</strain>
    </source>
</reference>
<dbReference type="EMBL" id="JAKUCV010005291">
    <property type="protein sequence ID" value="KAJ4831763.1"/>
    <property type="molecule type" value="Genomic_DNA"/>
</dbReference>
<reference evidence="2" key="1">
    <citation type="submission" date="2022-02" db="EMBL/GenBank/DDBJ databases">
        <authorList>
            <person name="Henning P.M."/>
            <person name="McCubbin A.G."/>
            <person name="Shore J.S."/>
        </authorList>
    </citation>
    <scope>NUCLEOTIDE SEQUENCE</scope>
    <source>
        <strain evidence="2">F60SS</strain>
        <tissue evidence="2">Leaves</tissue>
    </source>
</reference>
<keyword evidence="3" id="KW-1185">Reference proteome</keyword>
<dbReference type="AlphaFoldDB" id="A0A9Q0J803"/>
<dbReference type="Gene3D" id="3.30.40.10">
    <property type="entry name" value="Zinc/RING finger domain, C3HC4 (zinc finger)"/>
    <property type="match status" value="1"/>
</dbReference>
<accession>A0A9Q0J803</accession>
<name>A0A9Q0J803_9ROSI</name>
<evidence type="ECO:0000259" key="1">
    <source>
        <dbReference type="Pfam" id="PF17123"/>
    </source>
</evidence>
<evidence type="ECO:0000313" key="2">
    <source>
        <dbReference type="EMBL" id="KAJ4831763.1"/>
    </source>
</evidence>
<organism evidence="2 3">
    <name type="scientific">Turnera subulata</name>
    <dbReference type="NCBI Taxonomy" id="218843"/>
    <lineage>
        <taxon>Eukaryota</taxon>
        <taxon>Viridiplantae</taxon>
        <taxon>Streptophyta</taxon>
        <taxon>Embryophyta</taxon>
        <taxon>Tracheophyta</taxon>
        <taxon>Spermatophyta</taxon>
        <taxon>Magnoliopsida</taxon>
        <taxon>eudicotyledons</taxon>
        <taxon>Gunneridae</taxon>
        <taxon>Pentapetalae</taxon>
        <taxon>rosids</taxon>
        <taxon>fabids</taxon>
        <taxon>Malpighiales</taxon>
        <taxon>Passifloraceae</taxon>
        <taxon>Turnera</taxon>
    </lineage>
</organism>